<dbReference type="AlphaFoldDB" id="A0AAX6HCP1"/>
<dbReference type="SUPFAM" id="SSF57850">
    <property type="entry name" value="RING/U-box"/>
    <property type="match status" value="1"/>
</dbReference>
<keyword evidence="3" id="KW-0862">Zinc</keyword>
<evidence type="ECO:0000256" key="2">
    <source>
        <dbReference type="ARBA" id="ARBA00022771"/>
    </source>
</evidence>
<dbReference type="EMBL" id="JANAVB010010794">
    <property type="protein sequence ID" value="KAJ6838354.1"/>
    <property type="molecule type" value="Genomic_DNA"/>
</dbReference>
<feature type="compositionally biased region" description="Polar residues" evidence="5">
    <location>
        <begin position="273"/>
        <end position="282"/>
    </location>
</feature>
<dbReference type="InterPro" id="IPR001841">
    <property type="entry name" value="Znf_RING"/>
</dbReference>
<keyword evidence="8" id="KW-1185">Reference proteome</keyword>
<evidence type="ECO:0000256" key="4">
    <source>
        <dbReference type="PROSITE-ProRule" id="PRU00175"/>
    </source>
</evidence>
<dbReference type="Pfam" id="PF13923">
    <property type="entry name" value="zf-C3HC4_2"/>
    <property type="match status" value="1"/>
</dbReference>
<organism evidence="7 8">
    <name type="scientific">Iris pallida</name>
    <name type="common">Sweet iris</name>
    <dbReference type="NCBI Taxonomy" id="29817"/>
    <lineage>
        <taxon>Eukaryota</taxon>
        <taxon>Viridiplantae</taxon>
        <taxon>Streptophyta</taxon>
        <taxon>Embryophyta</taxon>
        <taxon>Tracheophyta</taxon>
        <taxon>Spermatophyta</taxon>
        <taxon>Magnoliopsida</taxon>
        <taxon>Liliopsida</taxon>
        <taxon>Asparagales</taxon>
        <taxon>Iridaceae</taxon>
        <taxon>Iridoideae</taxon>
        <taxon>Irideae</taxon>
        <taxon>Iris</taxon>
    </lineage>
</organism>
<protein>
    <submittedName>
        <fullName evidence="7">E3 ubiquitin protein ligase DRIP2-like</fullName>
    </submittedName>
</protein>
<evidence type="ECO:0000256" key="3">
    <source>
        <dbReference type="ARBA" id="ARBA00022833"/>
    </source>
</evidence>
<comment type="caution">
    <text evidence="7">The sequence shown here is derived from an EMBL/GenBank/DDBJ whole genome shotgun (WGS) entry which is preliminary data.</text>
</comment>
<dbReference type="InterPro" id="IPR044807">
    <property type="entry name" value="DRIP1-like"/>
</dbReference>
<dbReference type="Proteomes" id="UP001140949">
    <property type="component" value="Unassembled WGS sequence"/>
</dbReference>
<evidence type="ECO:0000313" key="7">
    <source>
        <dbReference type="EMBL" id="KAJ6838354.1"/>
    </source>
</evidence>
<evidence type="ECO:0000313" key="8">
    <source>
        <dbReference type="Proteomes" id="UP001140949"/>
    </source>
</evidence>
<dbReference type="Gene3D" id="3.10.20.90">
    <property type="entry name" value="Phosphatidylinositol 3-kinase Catalytic Subunit, Chain A, domain 1"/>
    <property type="match status" value="1"/>
</dbReference>
<evidence type="ECO:0000256" key="1">
    <source>
        <dbReference type="ARBA" id="ARBA00022723"/>
    </source>
</evidence>
<dbReference type="InterPro" id="IPR017907">
    <property type="entry name" value="Znf_RING_CS"/>
</dbReference>
<reference evidence="7" key="2">
    <citation type="submission" date="2023-04" db="EMBL/GenBank/DDBJ databases">
        <authorList>
            <person name="Bruccoleri R.E."/>
            <person name="Oakeley E.J."/>
            <person name="Faust A.-M."/>
            <person name="Dessus-Babus S."/>
            <person name="Altorfer M."/>
            <person name="Burckhardt D."/>
            <person name="Oertli M."/>
            <person name="Naumann U."/>
            <person name="Petersen F."/>
            <person name="Wong J."/>
        </authorList>
    </citation>
    <scope>NUCLEOTIDE SEQUENCE</scope>
    <source>
        <strain evidence="7">GSM-AAB239-AS_SAM_17_03QT</strain>
        <tissue evidence="7">Leaf</tissue>
    </source>
</reference>
<proteinExistence type="predicted"/>
<accession>A0AAX6HCP1</accession>
<dbReference type="GO" id="GO:0008270">
    <property type="term" value="F:zinc ion binding"/>
    <property type="evidence" value="ECO:0007669"/>
    <property type="project" value="UniProtKB-KW"/>
</dbReference>
<dbReference type="PANTHER" id="PTHR46293">
    <property type="entry name" value="E3 UBIQUITIN PROTEIN LIGASE DRIP1"/>
    <property type="match status" value="1"/>
</dbReference>
<feature type="region of interest" description="Disordered" evidence="5">
    <location>
        <begin position="273"/>
        <end position="293"/>
    </location>
</feature>
<feature type="region of interest" description="Disordered" evidence="5">
    <location>
        <begin position="209"/>
        <end position="249"/>
    </location>
</feature>
<dbReference type="PANTHER" id="PTHR46293:SF1">
    <property type="entry name" value="OS03G0632800 PROTEIN"/>
    <property type="match status" value="1"/>
</dbReference>
<dbReference type="PROSITE" id="PS00518">
    <property type="entry name" value="ZF_RING_1"/>
    <property type="match status" value="1"/>
</dbReference>
<dbReference type="GO" id="GO:0004842">
    <property type="term" value="F:ubiquitin-protein transferase activity"/>
    <property type="evidence" value="ECO:0007669"/>
    <property type="project" value="InterPro"/>
</dbReference>
<feature type="compositionally biased region" description="Basic and acidic residues" evidence="5">
    <location>
        <begin position="239"/>
        <end position="249"/>
    </location>
</feature>
<feature type="domain" description="RING-type" evidence="6">
    <location>
        <begin position="64"/>
        <end position="105"/>
    </location>
</feature>
<dbReference type="SMART" id="SM00184">
    <property type="entry name" value="RING"/>
    <property type="match status" value="1"/>
</dbReference>
<evidence type="ECO:0000259" key="6">
    <source>
        <dbReference type="PROSITE" id="PS50089"/>
    </source>
</evidence>
<name>A0AAX6HCP1_IRIPA</name>
<gene>
    <name evidence="7" type="ORF">M6B38_321505</name>
</gene>
<evidence type="ECO:0000256" key="5">
    <source>
        <dbReference type="SAM" id="MobiDB-lite"/>
    </source>
</evidence>
<keyword evidence="1" id="KW-0479">Metal-binding</keyword>
<dbReference type="Gene3D" id="3.30.40.10">
    <property type="entry name" value="Zinc/RING finger domain, C3HC4 (zinc finger)"/>
    <property type="match status" value="1"/>
</dbReference>
<sequence length="468" mass="52196">MEPPPRRPQRIHDPNMQQRTSLAYAGQRREKWEAAGAGGGSGEGAGPPELVRVRREVLAACMTCPICDKLLRDATTISECLHTFCRKCIFEKLTDEEVDCCPICNIDLGCVPVEKLRPDHNLQDVRSKIFPLKRRKVNAPEVPSITLPIRRKERSLSSLVVNTPRVATKIGLTGRRTKTAARRRASALRGLGPVIDEPSKNAVNQVEVCTENSSSSETLSKIAQNRRQNSSTSQPSNHAPDKSTENGNECFKDKSELWQPLNCLLEVANRTKNVKSSSQSSINKEEQSNGPDSEVLMHKTKARIHLHTSKMQDEKDGVIPQSPVLVKAKRFHPRKKKDLKPSAQALIDAAAATRDKRNSPIWLSLLPTMDQNKDTTVPQTRSCYLRFKDGNLPVSFIQKYLVKKLDLPSETEVEIACRSQVVNSALTLNNLADLWMQSESPLRVRATLGNSAKDFVMVLNYRCKAPTP</sequence>
<dbReference type="InterPro" id="IPR013083">
    <property type="entry name" value="Znf_RING/FYVE/PHD"/>
</dbReference>
<dbReference type="CDD" id="cd16525">
    <property type="entry name" value="RING-HC_PCGF"/>
    <property type="match status" value="1"/>
</dbReference>
<reference evidence="7" key="1">
    <citation type="journal article" date="2023" name="GigaByte">
        <title>Genome assembly of the bearded iris, Iris pallida Lam.</title>
        <authorList>
            <person name="Bruccoleri R.E."/>
            <person name="Oakeley E.J."/>
            <person name="Faust A.M.E."/>
            <person name="Altorfer M."/>
            <person name="Dessus-Babus S."/>
            <person name="Burckhardt D."/>
            <person name="Oertli M."/>
            <person name="Naumann U."/>
            <person name="Petersen F."/>
            <person name="Wong J."/>
        </authorList>
    </citation>
    <scope>NUCLEOTIDE SEQUENCE</scope>
    <source>
        <strain evidence="7">GSM-AAB239-AS_SAM_17_03QT</strain>
    </source>
</reference>
<keyword evidence="2 4" id="KW-0863">Zinc-finger</keyword>
<dbReference type="PROSITE" id="PS50089">
    <property type="entry name" value="ZF_RING_2"/>
    <property type="match status" value="1"/>
</dbReference>
<feature type="compositionally biased region" description="Polar residues" evidence="5">
    <location>
        <begin position="210"/>
        <end position="237"/>
    </location>
</feature>